<reference evidence="2" key="1">
    <citation type="submission" date="2017-06" db="EMBL/GenBank/DDBJ databases">
        <authorList>
            <person name="Varghese N."/>
            <person name="Submissions S."/>
        </authorList>
    </citation>
    <scope>NUCLEOTIDE SEQUENCE [LARGE SCALE GENOMIC DNA]</scope>
    <source>
        <strain evidence="2">LNB2</strain>
    </source>
</reference>
<gene>
    <name evidence="1" type="ORF">SAMN06295912_10311</name>
</gene>
<proteinExistence type="predicted"/>
<keyword evidence="2" id="KW-1185">Reference proteome</keyword>
<evidence type="ECO:0000313" key="1">
    <source>
        <dbReference type="EMBL" id="SNS22905.1"/>
    </source>
</evidence>
<evidence type="ECO:0008006" key="3">
    <source>
        <dbReference type="Google" id="ProtNLM"/>
    </source>
</evidence>
<accession>A0A239CRV8</accession>
<dbReference type="Proteomes" id="UP000198281">
    <property type="component" value="Unassembled WGS sequence"/>
</dbReference>
<name>A0A239CRV8_9SPHN</name>
<dbReference type="AlphaFoldDB" id="A0A239CRV8"/>
<sequence length="227" mass="24674">MERGENATLVQHPLNHQIQFKVRPDPDWTQRIGEAWAGALVNSRRESAGIIAVMEGRLVIADPNNSEGAITAEVVAGEYEVVLTVAHLGSEATYDYEEYVSHAFALRRDNEGVTTIEPLTDEHGTELGVEGTITTFAGEGVIARIAADYPDLRIWTIPRLLSAVSPEANLPDSKSVRAPTKDGSSVLIAVEAGSGRQDYPLFRLADAKGNTVGVLVDFFVDNRPYDE</sequence>
<evidence type="ECO:0000313" key="2">
    <source>
        <dbReference type="Proteomes" id="UP000198281"/>
    </source>
</evidence>
<dbReference type="EMBL" id="FZOS01000003">
    <property type="protein sequence ID" value="SNS22905.1"/>
    <property type="molecule type" value="Genomic_DNA"/>
</dbReference>
<organism evidence="1 2">
    <name type="scientific">Edaphosphingomonas laterariae</name>
    <dbReference type="NCBI Taxonomy" id="861865"/>
    <lineage>
        <taxon>Bacteria</taxon>
        <taxon>Pseudomonadati</taxon>
        <taxon>Pseudomonadota</taxon>
        <taxon>Alphaproteobacteria</taxon>
        <taxon>Sphingomonadales</taxon>
        <taxon>Rhizorhabdaceae</taxon>
        <taxon>Edaphosphingomonas</taxon>
    </lineage>
</organism>
<protein>
    <recommendedName>
        <fullName evidence="3">DUF4241 domain-containing protein</fullName>
    </recommendedName>
</protein>